<keyword evidence="1" id="KW-1133">Transmembrane helix</keyword>
<feature type="transmembrane region" description="Helical" evidence="1">
    <location>
        <begin position="20"/>
        <end position="43"/>
    </location>
</feature>
<gene>
    <name evidence="2" type="ORF">H4W29_006732</name>
</gene>
<reference evidence="2 3" key="1">
    <citation type="submission" date="2020-10" db="EMBL/GenBank/DDBJ databases">
        <title>Sequencing the genomes of 1000 actinobacteria strains.</title>
        <authorList>
            <person name="Klenk H.-P."/>
        </authorList>
    </citation>
    <scope>NUCLEOTIDE SEQUENCE [LARGE SCALE GENOMIC DNA]</scope>
    <source>
        <strain evidence="2 3">DSM 7307</strain>
    </source>
</reference>
<name>A0ABR9J2B9_RHIVS</name>
<feature type="transmembrane region" description="Helical" evidence="1">
    <location>
        <begin position="55"/>
        <end position="75"/>
    </location>
</feature>
<evidence type="ECO:0000313" key="2">
    <source>
        <dbReference type="EMBL" id="MBE1509485.1"/>
    </source>
</evidence>
<proteinExistence type="predicted"/>
<dbReference type="Proteomes" id="UP000620262">
    <property type="component" value="Unassembled WGS sequence"/>
</dbReference>
<evidence type="ECO:0000313" key="3">
    <source>
        <dbReference type="Proteomes" id="UP000620262"/>
    </source>
</evidence>
<organism evidence="2 3">
    <name type="scientific">Rhizobium viscosum</name>
    <name type="common">Arthrobacter viscosus</name>
    <dbReference type="NCBI Taxonomy" id="1673"/>
    <lineage>
        <taxon>Bacteria</taxon>
        <taxon>Pseudomonadati</taxon>
        <taxon>Pseudomonadota</taxon>
        <taxon>Alphaproteobacteria</taxon>
        <taxon>Hyphomicrobiales</taxon>
        <taxon>Rhizobiaceae</taxon>
        <taxon>Rhizobium/Agrobacterium group</taxon>
        <taxon>Rhizobium</taxon>
    </lineage>
</organism>
<evidence type="ECO:0000256" key="1">
    <source>
        <dbReference type="SAM" id="Phobius"/>
    </source>
</evidence>
<protein>
    <submittedName>
        <fullName evidence="2">Uncharacterized protein</fullName>
    </submittedName>
</protein>
<sequence>MSYYSIYEEISDAAELRGPLRGMLLISPQAYPLFILSLLMLVLRKNERALKEAMWLWTVIFVIGSAWTALFIYAIENS</sequence>
<dbReference type="EMBL" id="JADBEC010000003">
    <property type="protein sequence ID" value="MBE1509485.1"/>
    <property type="molecule type" value="Genomic_DNA"/>
</dbReference>
<comment type="caution">
    <text evidence="2">The sequence shown here is derived from an EMBL/GenBank/DDBJ whole genome shotgun (WGS) entry which is preliminary data.</text>
</comment>
<keyword evidence="1" id="KW-0472">Membrane</keyword>
<keyword evidence="3" id="KW-1185">Reference proteome</keyword>
<accession>A0ABR9J2B9</accession>
<keyword evidence="1" id="KW-0812">Transmembrane</keyword>